<protein>
    <submittedName>
        <fullName evidence="2">Phage portal protein, lambda family</fullName>
    </submittedName>
</protein>
<dbReference type="RefSeq" id="WP_005987873.1">
    <property type="nucleotide sequence ID" value="NZ_AOSV01000029.1"/>
</dbReference>
<reference evidence="2 3" key="1">
    <citation type="journal article" date="2013" name="Genome Announc.">
        <title>Draft Genome Sequence for Desulfovibrio africanus Strain PCS.</title>
        <authorList>
            <person name="Brown S.D."/>
            <person name="Utturkar S.M."/>
            <person name="Arkin A.P."/>
            <person name="Deutschbauer A.M."/>
            <person name="Elias D.A."/>
            <person name="Hazen T.C."/>
            <person name="Chakraborty R."/>
        </authorList>
    </citation>
    <scope>NUCLEOTIDE SEQUENCE [LARGE SCALE GENOMIC DNA]</scope>
    <source>
        <strain evidence="2 3">PCS</strain>
    </source>
</reference>
<evidence type="ECO:0000313" key="2">
    <source>
        <dbReference type="EMBL" id="EMG36606.1"/>
    </source>
</evidence>
<dbReference type="OrthoDB" id="622132at2"/>
<dbReference type="GO" id="GO:0005198">
    <property type="term" value="F:structural molecule activity"/>
    <property type="evidence" value="ECO:0007669"/>
    <property type="project" value="InterPro"/>
</dbReference>
<dbReference type="AlphaFoldDB" id="M5Q0D4"/>
<sequence length="484" mass="53839">MGIIGQLASRFLRRKASYEGATSTRRLSSWGTSSAGPNALLESSLRSLRNRSRDLCRNNPLAESGVEAWVSNMIGTGIVPQWEIESATLKTELQLLWEDWTDEADADGVSDFYGLQALTVRAMAESGECLIRFRPRRMEDGLAVPLQLQVMEADHLDDQKNEDLQGGGIIRMGVEFDREGRRVAYHLFPTHPGENSSGASEAVRVPASEILHVYRPLRPGQVRGRPWLTSIILKLRELDQYEDAELVRKKTAALFAGFITRTKNDDGGPIPGFETDESGKPTVALEPGILSELEPGEDITFSQPADSGPTYEAWIKQQLREVARGIGVTYEQLTGDLRDVNYSSIRAGLVEFRRRCEALQWHTVVFQMCRPVARRWLELAVASGAINLPGFVESPRQYLRIRWRPQGFQWVDPLKEVTAQQVAVRCGFKSRAAVIGETGYDPEQVDREIAEDAARADGLGLVFDSDPRKTAKAGQVQAGKENAE</sequence>
<dbReference type="GO" id="GO:0019068">
    <property type="term" value="P:virion assembly"/>
    <property type="evidence" value="ECO:0007669"/>
    <property type="project" value="InterPro"/>
</dbReference>
<name>M5Q0D4_DESAF</name>
<proteinExistence type="predicted"/>
<dbReference type="EMBL" id="AOSV01000029">
    <property type="protein sequence ID" value="EMG36606.1"/>
    <property type="molecule type" value="Genomic_DNA"/>
</dbReference>
<dbReference type="NCBIfam" id="TIGR01539">
    <property type="entry name" value="portal_lambda"/>
    <property type="match status" value="1"/>
</dbReference>
<dbReference type="Proteomes" id="UP000011922">
    <property type="component" value="Unassembled WGS sequence"/>
</dbReference>
<organism evidence="2 3">
    <name type="scientific">Desulfocurvibacter africanus PCS</name>
    <dbReference type="NCBI Taxonomy" id="1262666"/>
    <lineage>
        <taxon>Bacteria</taxon>
        <taxon>Pseudomonadati</taxon>
        <taxon>Thermodesulfobacteriota</taxon>
        <taxon>Desulfovibrionia</taxon>
        <taxon>Desulfovibrionales</taxon>
        <taxon>Desulfovibrionaceae</taxon>
        <taxon>Desulfocurvibacter</taxon>
    </lineage>
</organism>
<evidence type="ECO:0000256" key="1">
    <source>
        <dbReference type="SAM" id="MobiDB-lite"/>
    </source>
</evidence>
<evidence type="ECO:0000313" key="3">
    <source>
        <dbReference type="Proteomes" id="UP000011922"/>
    </source>
</evidence>
<dbReference type="Pfam" id="PF05136">
    <property type="entry name" value="Phage_portal_2"/>
    <property type="match status" value="1"/>
</dbReference>
<dbReference type="PATRIC" id="fig|1262666.3.peg.2658"/>
<accession>M5Q0D4</accession>
<dbReference type="InterPro" id="IPR006429">
    <property type="entry name" value="Phage_lambda_portal"/>
</dbReference>
<comment type="caution">
    <text evidence="2">The sequence shown here is derived from an EMBL/GenBank/DDBJ whole genome shotgun (WGS) entry which is preliminary data.</text>
</comment>
<feature type="region of interest" description="Disordered" evidence="1">
    <location>
        <begin position="465"/>
        <end position="484"/>
    </location>
</feature>
<gene>
    <name evidence="2" type="ORF">PCS_02618</name>
</gene>